<dbReference type="Pfam" id="PF01411">
    <property type="entry name" value="tRNA-synt_2c"/>
    <property type="match status" value="1"/>
</dbReference>
<gene>
    <name evidence="11" type="ORF">PMAYCL1PPCAC_05460</name>
</gene>
<dbReference type="Proteomes" id="UP001328107">
    <property type="component" value="Unassembled WGS sequence"/>
</dbReference>
<evidence type="ECO:0000256" key="2">
    <source>
        <dbReference type="ARBA" id="ARBA00013168"/>
    </source>
</evidence>
<evidence type="ECO:0000313" key="11">
    <source>
        <dbReference type="EMBL" id="GMR35265.1"/>
    </source>
</evidence>
<evidence type="ECO:0000259" key="10">
    <source>
        <dbReference type="PROSITE" id="PS50860"/>
    </source>
</evidence>
<dbReference type="GO" id="GO:0000049">
    <property type="term" value="F:tRNA binding"/>
    <property type="evidence" value="ECO:0007669"/>
    <property type="project" value="UniProtKB-KW"/>
</dbReference>
<evidence type="ECO:0000256" key="1">
    <source>
        <dbReference type="ARBA" id="ARBA00008226"/>
    </source>
</evidence>
<comment type="caution">
    <text evidence="11">The sequence shown here is derived from an EMBL/GenBank/DDBJ whole genome shotgun (WGS) entry which is preliminary data.</text>
</comment>
<dbReference type="PANTHER" id="PTHR11777">
    <property type="entry name" value="ALANYL-TRNA SYNTHETASE"/>
    <property type="match status" value="1"/>
</dbReference>
<keyword evidence="6" id="KW-0067">ATP-binding</keyword>
<evidence type="ECO:0000256" key="4">
    <source>
        <dbReference type="ARBA" id="ARBA00022598"/>
    </source>
</evidence>
<dbReference type="EMBL" id="BTRK01000002">
    <property type="protein sequence ID" value="GMR35265.1"/>
    <property type="molecule type" value="Genomic_DNA"/>
</dbReference>
<proteinExistence type="inferred from homology"/>
<dbReference type="Gene3D" id="3.30.930.10">
    <property type="entry name" value="Bira Bifunctional Protein, Domain 2"/>
    <property type="match status" value="1"/>
</dbReference>
<accession>A0AAN4ZE07</accession>
<keyword evidence="12" id="KW-1185">Reference proteome</keyword>
<reference evidence="12" key="1">
    <citation type="submission" date="2022-10" db="EMBL/GenBank/DDBJ databases">
        <title>Genome assembly of Pristionchus species.</title>
        <authorList>
            <person name="Yoshida K."/>
            <person name="Sommer R.J."/>
        </authorList>
    </citation>
    <scope>NUCLEOTIDE SEQUENCE [LARGE SCALE GENOMIC DNA]</scope>
    <source>
        <strain evidence="12">RS5460</strain>
    </source>
</reference>
<dbReference type="SUPFAM" id="SSF55681">
    <property type="entry name" value="Class II aaRS and biotin synthetases"/>
    <property type="match status" value="1"/>
</dbReference>
<dbReference type="GO" id="GO:0005524">
    <property type="term" value="F:ATP binding"/>
    <property type="evidence" value="ECO:0007669"/>
    <property type="project" value="UniProtKB-KW"/>
</dbReference>
<evidence type="ECO:0000256" key="3">
    <source>
        <dbReference type="ARBA" id="ARBA00022555"/>
    </source>
</evidence>
<dbReference type="GO" id="GO:0002161">
    <property type="term" value="F:aminoacyl-tRNA deacylase activity"/>
    <property type="evidence" value="ECO:0007669"/>
    <property type="project" value="TreeGrafter"/>
</dbReference>
<dbReference type="InterPro" id="IPR018165">
    <property type="entry name" value="Ala-tRNA-synth_IIc_core"/>
</dbReference>
<evidence type="ECO:0000313" key="12">
    <source>
        <dbReference type="Proteomes" id="UP001328107"/>
    </source>
</evidence>
<evidence type="ECO:0000256" key="8">
    <source>
        <dbReference type="ARBA" id="ARBA00022917"/>
    </source>
</evidence>
<dbReference type="AlphaFoldDB" id="A0AAN4ZE07"/>
<dbReference type="GO" id="GO:0006419">
    <property type="term" value="P:alanyl-tRNA aminoacylation"/>
    <property type="evidence" value="ECO:0007669"/>
    <property type="project" value="InterPro"/>
</dbReference>
<dbReference type="PANTHER" id="PTHR11777:SF10">
    <property type="entry name" value="ALANINE--TRNA LIGASE, MITOCHONDRIAL"/>
    <property type="match status" value="1"/>
</dbReference>
<dbReference type="InterPro" id="IPR050058">
    <property type="entry name" value="Ala-tRNA_ligase"/>
</dbReference>
<evidence type="ECO:0000256" key="9">
    <source>
        <dbReference type="ARBA" id="ARBA00023146"/>
    </source>
</evidence>
<feature type="non-terminal residue" evidence="11">
    <location>
        <position position="230"/>
    </location>
</feature>
<evidence type="ECO:0000256" key="5">
    <source>
        <dbReference type="ARBA" id="ARBA00022741"/>
    </source>
</evidence>
<dbReference type="EC" id="6.1.1.7" evidence="2"/>
<feature type="domain" description="Alanyl-transfer RNA synthetases family profile" evidence="10">
    <location>
        <begin position="12"/>
        <end position="230"/>
    </location>
</feature>
<dbReference type="InterPro" id="IPR045864">
    <property type="entry name" value="aa-tRNA-synth_II/BPL/LPL"/>
</dbReference>
<dbReference type="InterPro" id="IPR018164">
    <property type="entry name" value="Ala-tRNA-synth_IIc_N"/>
</dbReference>
<dbReference type="GO" id="GO:0005739">
    <property type="term" value="C:mitochondrion"/>
    <property type="evidence" value="ECO:0007669"/>
    <property type="project" value="TreeGrafter"/>
</dbReference>
<keyword evidence="5" id="KW-0547">Nucleotide-binding</keyword>
<keyword evidence="9" id="KW-0030">Aminoacyl-tRNA synthetase</keyword>
<keyword evidence="8" id="KW-0648">Protein biosynthesis</keyword>
<dbReference type="PROSITE" id="PS50860">
    <property type="entry name" value="AA_TRNA_LIGASE_II_ALA"/>
    <property type="match status" value="1"/>
</dbReference>
<keyword evidence="4" id="KW-0436">Ligase</keyword>
<name>A0AAN4ZE07_9BILA</name>
<keyword evidence="3" id="KW-0820">tRNA-binding</keyword>
<organism evidence="11 12">
    <name type="scientific">Pristionchus mayeri</name>
    <dbReference type="NCBI Taxonomy" id="1317129"/>
    <lineage>
        <taxon>Eukaryota</taxon>
        <taxon>Metazoa</taxon>
        <taxon>Ecdysozoa</taxon>
        <taxon>Nematoda</taxon>
        <taxon>Chromadorea</taxon>
        <taxon>Rhabditida</taxon>
        <taxon>Rhabditina</taxon>
        <taxon>Diplogasteromorpha</taxon>
        <taxon>Diplogasteroidea</taxon>
        <taxon>Neodiplogasteridae</taxon>
        <taxon>Pristionchus</taxon>
    </lineage>
</organism>
<sequence>MLAVPFIRRYYRTSNEIRRSFIQFFESESHQFEPSAKVVRPRFDDVNPFITPELHPLRSVLSGKSSATSPRVVNVQKCLLYNSIGEVGKDLSTLSIYEMMSNWAFYAYGKGMACAFAWDFLTETMKIPKGHLYVSYFGGTSEVPEDSETRQIWRRIGVPDLSIRPSSDSHFFALNESGHGPAAVRTQIHHKKLQNSSLWNINFTNYMRHRDGTADEMDTLHVDTGMRLED</sequence>
<evidence type="ECO:0000256" key="7">
    <source>
        <dbReference type="ARBA" id="ARBA00022884"/>
    </source>
</evidence>
<keyword evidence="7" id="KW-0694">RNA-binding</keyword>
<evidence type="ECO:0000256" key="6">
    <source>
        <dbReference type="ARBA" id="ARBA00022840"/>
    </source>
</evidence>
<dbReference type="GO" id="GO:0004813">
    <property type="term" value="F:alanine-tRNA ligase activity"/>
    <property type="evidence" value="ECO:0007669"/>
    <property type="project" value="UniProtKB-EC"/>
</dbReference>
<comment type="similarity">
    <text evidence="1">Belongs to the class-II aminoacyl-tRNA synthetase family.</text>
</comment>
<protein>
    <recommendedName>
        <fullName evidence="2">alanine--tRNA ligase</fullName>
        <ecNumber evidence="2">6.1.1.7</ecNumber>
    </recommendedName>
</protein>